<evidence type="ECO:0000313" key="1">
    <source>
        <dbReference type="EMBL" id="CAG9956026.1"/>
    </source>
</evidence>
<feature type="non-terminal residue" evidence="1">
    <location>
        <position position="66"/>
    </location>
</feature>
<protein>
    <submittedName>
        <fullName evidence="1">Uncharacterized protein</fullName>
    </submittedName>
</protein>
<name>A0ACA9URC8_BIOOC</name>
<sequence>MGHISGQWTHELSDRLYVLGLLDRRGQVLVSCLGNKNVVLDSHAADGPVLVQHIRVNELAVLGVFE</sequence>
<gene>
    <name evidence="1" type="ORF">CRV2_00007925</name>
</gene>
<dbReference type="EMBL" id="CADEHS020000645">
    <property type="protein sequence ID" value="CAG9956026.1"/>
    <property type="molecule type" value="Genomic_DNA"/>
</dbReference>
<evidence type="ECO:0000313" key="2">
    <source>
        <dbReference type="Proteomes" id="UP000836387"/>
    </source>
</evidence>
<accession>A0ACA9URC8</accession>
<reference evidence="1" key="2">
    <citation type="submission" date="2021-10" db="EMBL/GenBank/DDBJ databases">
        <authorList>
            <person name="Piombo E."/>
        </authorList>
    </citation>
    <scope>NUCLEOTIDE SEQUENCE</scope>
</reference>
<proteinExistence type="predicted"/>
<organism evidence="1 2">
    <name type="scientific">Clonostachys rosea f. rosea IK726</name>
    <dbReference type="NCBI Taxonomy" id="1349383"/>
    <lineage>
        <taxon>Eukaryota</taxon>
        <taxon>Fungi</taxon>
        <taxon>Dikarya</taxon>
        <taxon>Ascomycota</taxon>
        <taxon>Pezizomycotina</taxon>
        <taxon>Sordariomycetes</taxon>
        <taxon>Hypocreomycetidae</taxon>
        <taxon>Hypocreales</taxon>
        <taxon>Bionectriaceae</taxon>
        <taxon>Clonostachys</taxon>
    </lineage>
</organism>
<comment type="caution">
    <text evidence="1">The sequence shown here is derived from an EMBL/GenBank/DDBJ whole genome shotgun (WGS) entry which is preliminary data.</text>
</comment>
<reference evidence="1" key="1">
    <citation type="submission" date="2020-04" db="EMBL/GenBank/DDBJ databases">
        <authorList>
            <person name="Broberg M."/>
        </authorList>
    </citation>
    <scope>NUCLEOTIDE SEQUENCE</scope>
</reference>
<keyword evidence="2" id="KW-1185">Reference proteome</keyword>
<dbReference type="Proteomes" id="UP000836387">
    <property type="component" value="Unassembled WGS sequence"/>
</dbReference>